<keyword evidence="6" id="KW-1185">Reference proteome</keyword>
<dbReference type="RefSeq" id="WP_067578522.1">
    <property type="nucleotide sequence ID" value="NZ_FOWC01000001.1"/>
</dbReference>
<feature type="transmembrane region" description="Helical" evidence="2">
    <location>
        <begin position="131"/>
        <end position="152"/>
    </location>
</feature>
<dbReference type="Proteomes" id="UP000199137">
    <property type="component" value="Unassembled WGS sequence"/>
</dbReference>
<feature type="compositionally biased region" description="Basic and acidic residues" evidence="1">
    <location>
        <begin position="1"/>
        <end position="31"/>
    </location>
</feature>
<accession>A0A1I5ET71</accession>
<dbReference type="EMBL" id="FOWC01000001">
    <property type="protein sequence ID" value="SFO14576.1"/>
    <property type="molecule type" value="Genomic_DNA"/>
</dbReference>
<evidence type="ECO:0000256" key="1">
    <source>
        <dbReference type="SAM" id="MobiDB-lite"/>
    </source>
</evidence>
<keyword evidence="2" id="KW-1133">Transmembrane helix</keyword>
<keyword evidence="2" id="KW-0472">Membrane</keyword>
<feature type="region of interest" description="Disordered" evidence="1">
    <location>
        <begin position="1"/>
        <end position="53"/>
    </location>
</feature>
<dbReference type="STRING" id="112413.SAMN05421854_101788"/>
<organism evidence="4 5">
    <name type="scientific">Amycolatopsis rubida</name>
    <dbReference type="NCBI Taxonomy" id="112413"/>
    <lineage>
        <taxon>Bacteria</taxon>
        <taxon>Bacillati</taxon>
        <taxon>Actinomycetota</taxon>
        <taxon>Actinomycetes</taxon>
        <taxon>Pseudonocardiales</taxon>
        <taxon>Pseudonocardiaceae</taxon>
        <taxon>Amycolatopsis</taxon>
    </lineage>
</organism>
<evidence type="ECO:0000313" key="6">
    <source>
        <dbReference type="Proteomes" id="UP000470404"/>
    </source>
</evidence>
<evidence type="ECO:0000313" key="3">
    <source>
        <dbReference type="EMBL" id="NEC59526.1"/>
    </source>
</evidence>
<gene>
    <name evidence="3" type="ORF">G3I59_29080</name>
    <name evidence="4" type="ORF">SAMN05421854_101788</name>
</gene>
<protein>
    <recommendedName>
        <fullName evidence="7">DUF485 domain-containing protein</fullName>
    </recommendedName>
</protein>
<evidence type="ECO:0008006" key="7">
    <source>
        <dbReference type="Google" id="ProtNLM"/>
    </source>
</evidence>
<sequence>MSSPEDPYHRLENGVRKPDPTLGVRPEDRAVVEPVPPAPEPVPRSSEPAHVRPKRERVVLADSRQSSARMRGRVELEEQTSWGKLLVRDLVKVQLRTSVWLAVLVLVVLGILPALFYFLPAVARFTVIGIPIPWLVLGLLPFPFLFAVGLWYNRLAERHERDFVDMIEN</sequence>
<dbReference type="AlphaFoldDB" id="A0A1I5ET71"/>
<evidence type="ECO:0000313" key="5">
    <source>
        <dbReference type="Proteomes" id="UP000199137"/>
    </source>
</evidence>
<proteinExistence type="predicted"/>
<reference evidence="3 6" key="2">
    <citation type="submission" date="2020-01" db="EMBL/GenBank/DDBJ databases">
        <title>Insect and environment-associated Actinomycetes.</title>
        <authorList>
            <person name="Currrie C."/>
            <person name="Chevrette M."/>
            <person name="Carlson C."/>
            <person name="Stubbendieck R."/>
            <person name="Wendt-Pienkowski E."/>
        </authorList>
    </citation>
    <scope>NUCLEOTIDE SEQUENCE [LARGE SCALE GENOMIC DNA]</scope>
    <source>
        <strain evidence="3 6">SID8386</strain>
    </source>
</reference>
<feature type="transmembrane region" description="Helical" evidence="2">
    <location>
        <begin position="98"/>
        <end position="119"/>
    </location>
</feature>
<keyword evidence="2" id="KW-0812">Transmembrane</keyword>
<dbReference type="Proteomes" id="UP000470404">
    <property type="component" value="Unassembled WGS sequence"/>
</dbReference>
<dbReference type="EMBL" id="JAAGNC010000146">
    <property type="protein sequence ID" value="NEC59526.1"/>
    <property type="molecule type" value="Genomic_DNA"/>
</dbReference>
<evidence type="ECO:0000256" key="2">
    <source>
        <dbReference type="SAM" id="Phobius"/>
    </source>
</evidence>
<reference evidence="4 5" key="1">
    <citation type="submission" date="2016-10" db="EMBL/GenBank/DDBJ databases">
        <authorList>
            <person name="de Groot N.N."/>
        </authorList>
    </citation>
    <scope>NUCLEOTIDE SEQUENCE [LARGE SCALE GENOMIC DNA]</scope>
    <source>
        <strain evidence="4 5">DSM 44637</strain>
    </source>
</reference>
<evidence type="ECO:0000313" key="4">
    <source>
        <dbReference type="EMBL" id="SFO14576.1"/>
    </source>
</evidence>
<dbReference type="OrthoDB" id="5186135at2"/>
<name>A0A1I5ET71_9PSEU</name>